<dbReference type="RefSeq" id="WP_127698328.1">
    <property type="nucleotide sequence ID" value="NZ_SACS01000005.1"/>
</dbReference>
<protein>
    <submittedName>
        <fullName evidence="3">Pilus assembly protein PilN</fullName>
    </submittedName>
</protein>
<dbReference type="EMBL" id="SACS01000005">
    <property type="protein sequence ID" value="RVU40348.1"/>
    <property type="molecule type" value="Genomic_DNA"/>
</dbReference>
<gene>
    <name evidence="3" type="ORF">EOE67_07065</name>
</gene>
<keyword evidence="2" id="KW-1133">Transmembrane helix</keyword>
<dbReference type="Proteomes" id="UP000283077">
    <property type="component" value="Unassembled WGS sequence"/>
</dbReference>
<keyword evidence="1" id="KW-0175">Coiled coil</keyword>
<dbReference type="InterPro" id="IPR007813">
    <property type="entry name" value="PilN"/>
</dbReference>
<dbReference type="GO" id="GO:0043683">
    <property type="term" value="P:type IV pilus assembly"/>
    <property type="evidence" value="ECO:0007669"/>
    <property type="project" value="TreeGrafter"/>
</dbReference>
<feature type="coiled-coil region" evidence="1">
    <location>
        <begin position="64"/>
        <end position="91"/>
    </location>
</feature>
<evidence type="ECO:0000256" key="1">
    <source>
        <dbReference type="SAM" id="Coils"/>
    </source>
</evidence>
<dbReference type="PANTHER" id="PTHR40278:SF2">
    <property type="entry name" value="TYPE IV PILUS INNER MEMBRANE COMPONENT PILN"/>
    <property type="match status" value="1"/>
</dbReference>
<keyword evidence="2" id="KW-0472">Membrane</keyword>
<dbReference type="PANTHER" id="PTHR40278">
    <property type="entry name" value="DNA UTILIZATION PROTEIN HOFN"/>
    <property type="match status" value="1"/>
</dbReference>
<comment type="caution">
    <text evidence="3">The sequence shown here is derived from an EMBL/GenBank/DDBJ whole genome shotgun (WGS) entry which is preliminary data.</text>
</comment>
<evidence type="ECO:0000313" key="3">
    <source>
        <dbReference type="EMBL" id="RVU40348.1"/>
    </source>
</evidence>
<keyword evidence="4" id="KW-1185">Reference proteome</keyword>
<evidence type="ECO:0000256" key="2">
    <source>
        <dbReference type="SAM" id="Phobius"/>
    </source>
</evidence>
<dbReference type="InterPro" id="IPR052534">
    <property type="entry name" value="Extracell_DNA_Util/SecSys_Comp"/>
</dbReference>
<dbReference type="AlphaFoldDB" id="A0A437R0R9"/>
<dbReference type="Pfam" id="PF05137">
    <property type="entry name" value="PilN"/>
    <property type="match status" value="1"/>
</dbReference>
<dbReference type="GO" id="GO:0043107">
    <property type="term" value="P:type IV pilus-dependent motility"/>
    <property type="evidence" value="ECO:0007669"/>
    <property type="project" value="TreeGrafter"/>
</dbReference>
<keyword evidence="2" id="KW-0812">Transmembrane</keyword>
<accession>A0A437R0R9</accession>
<feature type="transmembrane region" description="Helical" evidence="2">
    <location>
        <begin position="21"/>
        <end position="43"/>
    </location>
</feature>
<proteinExistence type="predicted"/>
<evidence type="ECO:0000313" key="4">
    <source>
        <dbReference type="Proteomes" id="UP000283077"/>
    </source>
</evidence>
<dbReference type="OrthoDB" id="5296173at2"/>
<name>A0A437R0R9_9GAMM</name>
<sequence length="202" mass="22288">MAYINLLPWREAQRKQQQTQFMTVLSAAGILSFGAIFGLSAVYTAKIEGQNSRNTYLQGEITILEQRIVEIKELDEKKKNLQKRMELISQLQSSRNLGTQIMDQIASVVPAGVYLSNLQKQGPSLLLVGKSESNNRLSNMIRSVESSELLKDPLLEFIEAGKDQTQLLSDFKIHLTVKGFEAVQGATTGTPKPAKPVPGAAK</sequence>
<organism evidence="3 4">
    <name type="scientific">Rheinheimera riviphila</name>
    <dbReference type="NCBI Taxonomy" id="1834037"/>
    <lineage>
        <taxon>Bacteria</taxon>
        <taxon>Pseudomonadati</taxon>
        <taxon>Pseudomonadota</taxon>
        <taxon>Gammaproteobacteria</taxon>
        <taxon>Chromatiales</taxon>
        <taxon>Chromatiaceae</taxon>
        <taxon>Rheinheimera</taxon>
    </lineage>
</organism>
<reference evidence="3 4" key="1">
    <citation type="submission" date="2019-01" db="EMBL/GenBank/DDBJ databases">
        <authorList>
            <person name="Chen W.-M."/>
        </authorList>
    </citation>
    <scope>NUCLEOTIDE SEQUENCE [LARGE SCALE GENOMIC DNA]</scope>
    <source>
        <strain evidence="3 4">KYPC3</strain>
    </source>
</reference>